<keyword evidence="1" id="KW-0812">Transmembrane</keyword>
<keyword evidence="1" id="KW-1133">Transmembrane helix</keyword>
<dbReference type="AlphaFoldDB" id="A0A0E2E9J5"/>
<evidence type="ECO:0000313" key="2">
    <source>
        <dbReference type="EMBL" id="EMB36142.1"/>
    </source>
</evidence>
<name>A0A0E2E9J5_TREDN</name>
<organism evidence="2">
    <name type="scientific">Treponema denticola H-22</name>
    <dbReference type="NCBI Taxonomy" id="999432"/>
    <lineage>
        <taxon>Bacteria</taxon>
        <taxon>Pseudomonadati</taxon>
        <taxon>Spirochaetota</taxon>
        <taxon>Spirochaetia</taxon>
        <taxon>Spirochaetales</taxon>
        <taxon>Treponemataceae</taxon>
        <taxon>Treponema</taxon>
    </lineage>
</organism>
<dbReference type="RefSeq" id="WP_002682939.1">
    <property type="nucleotide sequence ID" value="NZ_CM001795.1"/>
</dbReference>
<proteinExistence type="predicted"/>
<reference evidence="2" key="1">
    <citation type="submission" date="2012-01" db="EMBL/GenBank/DDBJ databases">
        <title>The Genome Sequence of Treponema denticola H-22.</title>
        <authorList>
            <consortium name="The Broad Institute Genome Sequencing Platform"/>
            <person name="Earl A."/>
            <person name="Ward D."/>
            <person name="Feldgarden M."/>
            <person name="Gevers D."/>
            <person name="Blanton J.M."/>
            <person name="Fenno C.J."/>
            <person name="Baranova O.V."/>
            <person name="Mathney J."/>
            <person name="Dewhirst F.E."/>
            <person name="Izard J."/>
            <person name="Young S.K."/>
            <person name="Zeng Q."/>
            <person name="Gargeya S."/>
            <person name="Fitzgerald M."/>
            <person name="Haas B."/>
            <person name="Abouelleil A."/>
            <person name="Alvarado L."/>
            <person name="Arachchi H.M."/>
            <person name="Berlin A."/>
            <person name="Chapman S.B."/>
            <person name="Gearin G."/>
            <person name="Goldberg J."/>
            <person name="Griggs A."/>
            <person name="Gujja S."/>
            <person name="Hansen M."/>
            <person name="Heiman D."/>
            <person name="Howarth C."/>
            <person name="Larimer J."/>
            <person name="Lui A."/>
            <person name="MacDonald P.J.P."/>
            <person name="McCowen C."/>
            <person name="Montmayeur A."/>
            <person name="Murphy C."/>
            <person name="Neiman D."/>
            <person name="Pearson M."/>
            <person name="Priest M."/>
            <person name="Roberts A."/>
            <person name="Saif S."/>
            <person name="Shea T."/>
            <person name="Sisk P."/>
            <person name="Stolte C."/>
            <person name="Sykes S."/>
            <person name="Wortman J."/>
            <person name="Nusbaum C."/>
            <person name="Birren B."/>
        </authorList>
    </citation>
    <scope>NUCLEOTIDE SEQUENCE [LARGE SCALE GENOMIC DNA]</scope>
    <source>
        <strain evidence="2">H-22</strain>
    </source>
</reference>
<dbReference type="Proteomes" id="UP000011705">
    <property type="component" value="Chromosome"/>
</dbReference>
<protein>
    <submittedName>
        <fullName evidence="2">Uncharacterized protein</fullName>
    </submittedName>
</protein>
<dbReference type="HOGENOM" id="CLU_1255494_0_0_12"/>
<dbReference type="PATRIC" id="fig|999432.5.peg.344"/>
<evidence type="ECO:0000256" key="1">
    <source>
        <dbReference type="SAM" id="Phobius"/>
    </source>
</evidence>
<keyword evidence="1" id="KW-0472">Membrane</keyword>
<feature type="transmembrane region" description="Helical" evidence="1">
    <location>
        <begin position="12"/>
        <end position="32"/>
    </location>
</feature>
<accession>A0A0E2E9J5</accession>
<sequence length="220" mass="26436">MEKENAKQQLKSNIKFSVILIVLLCLNIYTVFQIKKSQEEVKNITKLLEHMEKNILERIEYNRDEINTKIEISTENILNEIKETEKLLKLQGKETQLQLKNLFSSQKRINENDKKKDLRLIYAEGILQKRETEAYNLLKEKRYAAAYKIYKEIKESDPERLSSRYYGVYSLFYSNEMDKENYDYILEEIEYLRKNGMEESSFKIIENFIKREKAINDEQS</sequence>
<gene>
    <name evidence="2" type="ORF">HMPREF9726_00334</name>
</gene>
<dbReference type="EMBL" id="AGDV01000001">
    <property type="protein sequence ID" value="EMB36142.1"/>
    <property type="molecule type" value="Genomic_DNA"/>
</dbReference>
<comment type="caution">
    <text evidence="2">The sequence shown here is derived from an EMBL/GenBank/DDBJ whole genome shotgun (WGS) entry which is preliminary data.</text>
</comment>